<dbReference type="Gene3D" id="1.10.101.10">
    <property type="entry name" value="PGBD-like superfamily/PGBD"/>
    <property type="match status" value="1"/>
</dbReference>
<feature type="domain" description="Peptidoglycan binding-like" evidence="2">
    <location>
        <begin position="1241"/>
        <end position="1292"/>
    </location>
</feature>
<dbReference type="InterPro" id="IPR006597">
    <property type="entry name" value="Sel1-like"/>
</dbReference>
<evidence type="ECO:0000259" key="2">
    <source>
        <dbReference type="Pfam" id="PF01471"/>
    </source>
</evidence>
<name>A0A5C4XU79_9HYPH</name>
<reference evidence="3 4" key="1">
    <citation type="submission" date="2019-06" db="EMBL/GenBank/DDBJ databases">
        <title>The draft genome of Rhizobium smilacinae PTYR-5.</title>
        <authorList>
            <person name="Liu L."/>
            <person name="Li L."/>
            <person name="Zhang X."/>
        </authorList>
    </citation>
    <scope>NUCLEOTIDE SEQUENCE [LARGE SCALE GENOMIC DNA]</scope>
    <source>
        <strain evidence="3 4">PTYR-5</strain>
    </source>
</reference>
<dbReference type="InterPro" id="IPR036365">
    <property type="entry name" value="PGBD-like_sf"/>
</dbReference>
<dbReference type="SUPFAM" id="SSF47090">
    <property type="entry name" value="PGBD-like"/>
    <property type="match status" value="1"/>
</dbReference>
<proteinExistence type="predicted"/>
<evidence type="ECO:0000256" key="1">
    <source>
        <dbReference type="SAM" id="MobiDB-lite"/>
    </source>
</evidence>
<feature type="compositionally biased region" description="Low complexity" evidence="1">
    <location>
        <begin position="865"/>
        <end position="881"/>
    </location>
</feature>
<feature type="region of interest" description="Disordered" evidence="1">
    <location>
        <begin position="850"/>
        <end position="889"/>
    </location>
</feature>
<dbReference type="InterPro" id="IPR036366">
    <property type="entry name" value="PGBDSf"/>
</dbReference>
<dbReference type="PANTHER" id="PTHR11102">
    <property type="entry name" value="SEL-1-LIKE PROTEIN"/>
    <property type="match status" value="1"/>
</dbReference>
<feature type="compositionally biased region" description="Basic and acidic residues" evidence="1">
    <location>
        <begin position="125"/>
        <end position="143"/>
    </location>
</feature>
<dbReference type="Pfam" id="PF01471">
    <property type="entry name" value="PG_binding_1"/>
    <property type="match status" value="1"/>
</dbReference>
<feature type="region of interest" description="Disordered" evidence="1">
    <location>
        <begin position="99"/>
        <end position="146"/>
    </location>
</feature>
<dbReference type="Pfam" id="PF08238">
    <property type="entry name" value="Sel1"/>
    <property type="match status" value="4"/>
</dbReference>
<sequence>MNGSRSAHPRHGDQDRSSLDALSRTIEGLEARIQGLMAGGRTAAPSTPPLAPPQRAVEDNRQPRMPAATDPRPKAGPAGSAYGERLRDPLAEIRERQRMLEQTSQSSRHYDVSAARPAVPAQPEQRADSRFEQRAGTRREDIRQPAVATRVAEASQRRADLREFTETLSGLRHDLKRDISEGVSLEMRALREEVRAIKTQAEEARYSQDVQADLARLAQGIDHLTLQAAPGAAGLRAEFEDLRTVMDGLAREESLRLMQDQWLGLEERLQENDTTALREELVALAYRIDEIRNQIGVMADSPTIRALEQKLLALAGMMEQLGSRMKPNDAVFAQQFGQLDSRLDEISRAIAANARSSAANLQDDVAIQRFEDRLSMLMAQVETIGLATSDQSATDGLSTRLELLAGKIEELAEEQAAAQLEERIEHLTALVQQLHAPGQQEEVSNYLSDISRKIDALDTSFGAEGLGERLDYLSRRIEEIELQPRPQHADDGAAFVRIEDRLSDIAARLDEASSSPRSDDEALRGLEAQIANLSTLISQPNTASAEWPPEFDSRMAAIEGYMATNDEYIVEAARQAAEAVVEAYSRNINAGASGSSGDVAAFAALADDLKHLEELTRGSETRTHQTFEALHGTLVQIADRLDQLEGQFAPAPAPSYRNEEPARQPAFAAAPIHRDVSPSREQAPAAIPALSADVARELASIDMPRTEARLRETSAIGSTMSDHIPAMLQPVEPEAEIEDEPKRASKSLIGGLVKRLRPGAKQDKAASTRTFVDPTPSIDPSADDAVVAGDVLDNESENDLLEPGSGAPDVRKILERVRASQAAGEFSGEKAGDRTGDRADYIAAARRAAKAAAQEADPSQMGSMPKGQAKPGKPKPAVGKADTAKGTSAFSRHRRPILMAVGAVLLALMAMPLIKTVTGGNPAPQVASVEQQPAPISAPMASAPTPAALVPQTPVASEQPGPASIDSSAPSVTALPEEPSNLAAAPQASDSDTSAEAPAEDLPASPIAPVEHASIAVPAGIEPQSMADAAAAGDANALFEVGARFSDGRGVKADLGEAAKWYRLAADRGLAPAQYRMGNLLEKGTGVDRNLGEAISYYRQAAGAGNASAMHNLAVLYASGAAGQPDYAAAVEWFRKASELGVADSQFNLAILYARGNGVKQDLEESYKWFGVAAKGGDTDAAAKQEEVGKAMRKEQLDSARAKLNSWTAKPLDPKANAVDLPDEWASGKKLTTASIDMTKAIRNIQAILNKNGFDAGTPDGKMGAKTVTAIKAFQSSIGQEPSGKVDDAMVRELLARNG</sequence>
<evidence type="ECO:0000313" key="3">
    <source>
        <dbReference type="EMBL" id="TNM66194.1"/>
    </source>
</evidence>
<evidence type="ECO:0000313" key="4">
    <source>
        <dbReference type="Proteomes" id="UP000311605"/>
    </source>
</evidence>
<feature type="region of interest" description="Disordered" evidence="1">
    <location>
        <begin position="759"/>
        <end position="782"/>
    </location>
</feature>
<organism evidence="3 4">
    <name type="scientific">Aliirhizobium smilacinae</name>
    <dbReference type="NCBI Taxonomy" id="1395944"/>
    <lineage>
        <taxon>Bacteria</taxon>
        <taxon>Pseudomonadati</taxon>
        <taxon>Pseudomonadota</taxon>
        <taxon>Alphaproteobacteria</taxon>
        <taxon>Hyphomicrobiales</taxon>
        <taxon>Rhizobiaceae</taxon>
        <taxon>Aliirhizobium</taxon>
    </lineage>
</organism>
<comment type="caution">
    <text evidence="3">The sequence shown here is derived from an EMBL/GenBank/DDBJ whole genome shotgun (WGS) entry which is preliminary data.</text>
</comment>
<accession>A0A5C4XU79</accession>
<dbReference type="PANTHER" id="PTHR11102:SF160">
    <property type="entry name" value="ERAD-ASSOCIATED E3 UBIQUITIN-PROTEIN LIGASE COMPONENT HRD3"/>
    <property type="match status" value="1"/>
</dbReference>
<dbReference type="OrthoDB" id="5295703at2"/>
<dbReference type="InterPro" id="IPR011990">
    <property type="entry name" value="TPR-like_helical_dom_sf"/>
</dbReference>
<dbReference type="SMART" id="SM00671">
    <property type="entry name" value="SEL1"/>
    <property type="match status" value="4"/>
</dbReference>
<dbReference type="Proteomes" id="UP000311605">
    <property type="component" value="Unassembled WGS sequence"/>
</dbReference>
<dbReference type="InterPro" id="IPR050767">
    <property type="entry name" value="Sel1_AlgK"/>
</dbReference>
<gene>
    <name evidence="3" type="ORF">FHP24_08295</name>
</gene>
<dbReference type="SUPFAM" id="SSF81901">
    <property type="entry name" value="HCP-like"/>
    <property type="match status" value="1"/>
</dbReference>
<protein>
    <submittedName>
        <fullName evidence="3">Hemagglutinin</fullName>
    </submittedName>
</protein>
<dbReference type="RefSeq" id="WP_139675396.1">
    <property type="nucleotide sequence ID" value="NZ_VDMN01000001.1"/>
</dbReference>
<feature type="compositionally biased region" description="Low complexity" evidence="1">
    <location>
        <begin position="937"/>
        <end position="948"/>
    </location>
</feature>
<dbReference type="EMBL" id="VDMN01000001">
    <property type="protein sequence ID" value="TNM66194.1"/>
    <property type="molecule type" value="Genomic_DNA"/>
</dbReference>
<dbReference type="InterPro" id="IPR002477">
    <property type="entry name" value="Peptidoglycan-bd-like"/>
</dbReference>
<feature type="region of interest" description="Disordered" evidence="1">
    <location>
        <begin position="1"/>
        <end position="86"/>
    </location>
</feature>
<keyword evidence="4" id="KW-1185">Reference proteome</keyword>
<dbReference type="Gene3D" id="1.25.40.10">
    <property type="entry name" value="Tetratricopeptide repeat domain"/>
    <property type="match status" value="1"/>
</dbReference>
<feature type="region of interest" description="Disordered" evidence="1">
    <location>
        <begin position="937"/>
        <end position="1001"/>
    </location>
</feature>